<dbReference type="Pfam" id="PF00067">
    <property type="entry name" value="p450"/>
    <property type="match status" value="1"/>
</dbReference>
<dbReference type="OMA" id="FDMTARS"/>
<dbReference type="EMBL" id="CM010724">
    <property type="protein sequence ID" value="RZC81530.1"/>
    <property type="molecule type" value="Genomic_DNA"/>
</dbReference>
<dbReference type="GO" id="GO:0005506">
    <property type="term" value="F:iron ion binding"/>
    <property type="evidence" value="ECO:0007669"/>
    <property type="project" value="InterPro"/>
</dbReference>
<keyword evidence="6" id="KW-0503">Monooxygenase</keyword>
<keyword evidence="8" id="KW-1185">Reference proteome</keyword>
<evidence type="ECO:0008006" key="9">
    <source>
        <dbReference type="Google" id="ProtNLM"/>
    </source>
</evidence>
<evidence type="ECO:0000256" key="5">
    <source>
        <dbReference type="PIRSR" id="PIRSR602401-1"/>
    </source>
</evidence>
<protein>
    <recommendedName>
        <fullName evidence="9">Cytochrome P450</fullName>
    </recommendedName>
</protein>
<name>A0A4Y7LA52_PAPSO</name>
<dbReference type="Proteomes" id="UP000316621">
    <property type="component" value="Chromosome 10"/>
</dbReference>
<dbReference type="InterPro" id="IPR001128">
    <property type="entry name" value="Cyt_P450"/>
</dbReference>
<evidence type="ECO:0000256" key="4">
    <source>
        <dbReference type="ARBA" id="ARBA00023004"/>
    </source>
</evidence>
<dbReference type="PRINTS" id="PR00385">
    <property type="entry name" value="P450"/>
</dbReference>
<keyword evidence="5 6" id="KW-0349">Heme</keyword>
<dbReference type="SUPFAM" id="SSF48264">
    <property type="entry name" value="Cytochrome P450"/>
    <property type="match status" value="1"/>
</dbReference>
<evidence type="ECO:0000256" key="1">
    <source>
        <dbReference type="ARBA" id="ARBA00010617"/>
    </source>
</evidence>
<comment type="cofactor">
    <cofactor evidence="5">
        <name>heme</name>
        <dbReference type="ChEBI" id="CHEBI:30413"/>
    </cofactor>
</comment>
<dbReference type="InterPro" id="IPR017972">
    <property type="entry name" value="Cyt_P450_CS"/>
</dbReference>
<gene>
    <name evidence="7" type="ORF">C5167_044109</name>
</gene>
<comment type="similarity">
    <text evidence="1 6">Belongs to the cytochrome P450 family.</text>
</comment>
<keyword evidence="3 6" id="KW-0560">Oxidoreductase</keyword>
<evidence type="ECO:0000313" key="8">
    <source>
        <dbReference type="Proteomes" id="UP000316621"/>
    </source>
</evidence>
<organism evidence="7 8">
    <name type="scientific">Papaver somniferum</name>
    <name type="common">Opium poppy</name>
    <dbReference type="NCBI Taxonomy" id="3469"/>
    <lineage>
        <taxon>Eukaryota</taxon>
        <taxon>Viridiplantae</taxon>
        <taxon>Streptophyta</taxon>
        <taxon>Embryophyta</taxon>
        <taxon>Tracheophyta</taxon>
        <taxon>Spermatophyta</taxon>
        <taxon>Magnoliopsida</taxon>
        <taxon>Ranunculales</taxon>
        <taxon>Papaveraceae</taxon>
        <taxon>Papaveroideae</taxon>
        <taxon>Papaver</taxon>
    </lineage>
</organism>
<keyword evidence="2 5" id="KW-0479">Metal-binding</keyword>
<keyword evidence="4 5" id="KW-0408">Iron</keyword>
<dbReference type="PANTHER" id="PTHR24296">
    <property type="entry name" value="CYTOCHROME P450"/>
    <property type="match status" value="1"/>
</dbReference>
<proteinExistence type="inferred from homology"/>
<dbReference type="Gramene" id="RZC81530">
    <property type="protein sequence ID" value="RZC81530"/>
    <property type="gene ID" value="C5167_044109"/>
</dbReference>
<dbReference type="STRING" id="3469.A0A4Y7LA52"/>
<dbReference type="PRINTS" id="PR00463">
    <property type="entry name" value="EP450I"/>
</dbReference>
<dbReference type="GO" id="GO:0006629">
    <property type="term" value="P:lipid metabolic process"/>
    <property type="evidence" value="ECO:0007669"/>
    <property type="project" value="UniProtKB-ARBA"/>
</dbReference>
<evidence type="ECO:0000256" key="3">
    <source>
        <dbReference type="ARBA" id="ARBA00023002"/>
    </source>
</evidence>
<dbReference type="GO" id="GO:0016705">
    <property type="term" value="F:oxidoreductase activity, acting on paired donors, with incorporation or reduction of molecular oxygen"/>
    <property type="evidence" value="ECO:0007669"/>
    <property type="project" value="InterPro"/>
</dbReference>
<feature type="binding site" description="axial binding residue" evidence="5">
    <location>
        <position position="342"/>
    </location>
    <ligand>
        <name>heme</name>
        <dbReference type="ChEBI" id="CHEBI:30413"/>
    </ligand>
    <ligandPart>
        <name>Fe</name>
        <dbReference type="ChEBI" id="CHEBI:18248"/>
    </ligandPart>
</feature>
<evidence type="ECO:0000256" key="2">
    <source>
        <dbReference type="ARBA" id="ARBA00022723"/>
    </source>
</evidence>
<dbReference type="GO" id="GO:0033075">
    <property type="term" value="P:isoquinoline alkaloid biosynthetic process"/>
    <property type="evidence" value="ECO:0007669"/>
    <property type="project" value="UniProtKB-ARBA"/>
</dbReference>
<evidence type="ECO:0000313" key="7">
    <source>
        <dbReference type="EMBL" id="RZC81530.1"/>
    </source>
</evidence>
<dbReference type="InterPro" id="IPR036396">
    <property type="entry name" value="Cyt_P450_sf"/>
</dbReference>
<dbReference type="PROSITE" id="PS00086">
    <property type="entry name" value="CYTOCHROME_P450"/>
    <property type="match status" value="1"/>
</dbReference>
<dbReference type="AlphaFoldDB" id="A0A4Y7LA52"/>
<dbReference type="GO" id="GO:0004497">
    <property type="term" value="F:monooxygenase activity"/>
    <property type="evidence" value="ECO:0007669"/>
    <property type="project" value="UniProtKB-KW"/>
</dbReference>
<dbReference type="InterPro" id="IPR002401">
    <property type="entry name" value="Cyt_P450_E_grp-I"/>
</dbReference>
<dbReference type="Gene3D" id="1.10.630.10">
    <property type="entry name" value="Cytochrome P450"/>
    <property type="match status" value="2"/>
</dbReference>
<accession>A0A4Y7LA52</accession>
<reference evidence="7 8" key="1">
    <citation type="journal article" date="2018" name="Science">
        <title>The opium poppy genome and morphinan production.</title>
        <authorList>
            <person name="Guo L."/>
            <person name="Winzer T."/>
            <person name="Yang X."/>
            <person name="Li Y."/>
            <person name="Ning Z."/>
            <person name="He Z."/>
            <person name="Teodor R."/>
            <person name="Lu Y."/>
            <person name="Bowser T.A."/>
            <person name="Graham I.A."/>
            <person name="Ye K."/>
        </authorList>
    </citation>
    <scope>NUCLEOTIDE SEQUENCE [LARGE SCALE GENOMIC DNA]</scope>
    <source>
        <strain evidence="8">cv. HN1</strain>
        <tissue evidence="7">Leaves</tissue>
    </source>
</reference>
<sequence length="396" mass="44659">MFSGYRFLVTCHPENIEYILKTNFDNFPKGENFKEVFDILGVGVFNVDSDTWRLQRKVIHTALISGEFKALVANTNRFPSNEWADGSDGAHEAVFFRGVMPPFIWKLQRLLGIGKERAIIKSQKIIDEKYGKAIVEKRDEFLAGGVLSDNFLSFYIKTLAVADESSIFSSLARIDNFLRDEMLNAFLAGRDTMKSALTWLFWLVSITPSVQAKISEELNSVLCSQKKGKETTSTHTWPCVFDSDDLKDLVYLHAAICESLRLYPPLPVNRKSVVKKDVLPGGSVVTPGMEILLSFYSVGRMPWIWGEDCLEFKPQRWIDENGKLIVVPTSKFPAFGSGARSCLGRDTAFTQMKSVVAAVLFNFHVKVVEGHHVCPTQTPNLYMKHGLQVNIKKRTV</sequence>
<dbReference type="GO" id="GO:0020037">
    <property type="term" value="F:heme binding"/>
    <property type="evidence" value="ECO:0007669"/>
    <property type="project" value="InterPro"/>
</dbReference>
<evidence type="ECO:0000256" key="6">
    <source>
        <dbReference type="RuleBase" id="RU000461"/>
    </source>
</evidence>